<evidence type="ECO:0000313" key="4">
    <source>
        <dbReference type="Proteomes" id="UP000003586"/>
    </source>
</evidence>
<proteinExistence type="inferred from homology"/>
<dbReference type="InterPro" id="IPR050563">
    <property type="entry name" value="4-hydroxybenzoyl-CoA_TE"/>
</dbReference>
<dbReference type="AlphaFoldDB" id="W0EVQ1"/>
<dbReference type="RefSeq" id="WP_008585264.1">
    <property type="nucleotide sequence ID" value="NZ_CP007035.1"/>
</dbReference>
<dbReference type="CDD" id="cd00586">
    <property type="entry name" value="4HBT"/>
    <property type="match status" value="1"/>
</dbReference>
<dbReference type="KEGG" id="nso:NIASO_06370"/>
<dbReference type="OrthoDB" id="760345at2"/>
<comment type="similarity">
    <text evidence="1">Belongs to the 4-hydroxybenzoyl-CoA thioesterase family.</text>
</comment>
<dbReference type="Pfam" id="PF13279">
    <property type="entry name" value="4HBT_2"/>
    <property type="match status" value="1"/>
</dbReference>
<name>W0EVQ1_9BACT</name>
<dbReference type="SUPFAM" id="SSF54637">
    <property type="entry name" value="Thioesterase/thiol ester dehydrase-isomerase"/>
    <property type="match status" value="1"/>
</dbReference>
<dbReference type="STRING" id="929713.NIASO_06370"/>
<evidence type="ECO:0000256" key="2">
    <source>
        <dbReference type="ARBA" id="ARBA00022801"/>
    </source>
</evidence>
<organism evidence="3 4">
    <name type="scientific">Niabella soli DSM 19437</name>
    <dbReference type="NCBI Taxonomy" id="929713"/>
    <lineage>
        <taxon>Bacteria</taxon>
        <taxon>Pseudomonadati</taxon>
        <taxon>Bacteroidota</taxon>
        <taxon>Chitinophagia</taxon>
        <taxon>Chitinophagales</taxon>
        <taxon>Chitinophagaceae</taxon>
        <taxon>Niabella</taxon>
    </lineage>
</organism>
<dbReference type="InterPro" id="IPR029069">
    <property type="entry name" value="HotDog_dom_sf"/>
</dbReference>
<keyword evidence="4" id="KW-1185">Reference proteome</keyword>
<dbReference type="Gene3D" id="3.10.129.10">
    <property type="entry name" value="Hotdog Thioesterase"/>
    <property type="match status" value="1"/>
</dbReference>
<dbReference type="Proteomes" id="UP000003586">
    <property type="component" value="Chromosome"/>
</dbReference>
<evidence type="ECO:0000313" key="3">
    <source>
        <dbReference type="EMBL" id="AHF14885.1"/>
    </source>
</evidence>
<dbReference type="HOGENOM" id="CLU_101141_4_0_10"/>
<dbReference type="GO" id="GO:0047617">
    <property type="term" value="F:fatty acyl-CoA hydrolase activity"/>
    <property type="evidence" value="ECO:0007669"/>
    <property type="project" value="TreeGrafter"/>
</dbReference>
<accession>W0EVQ1</accession>
<dbReference type="eggNOG" id="COG0824">
    <property type="taxonomic scope" value="Bacteria"/>
</dbReference>
<evidence type="ECO:0000256" key="1">
    <source>
        <dbReference type="ARBA" id="ARBA00005953"/>
    </source>
</evidence>
<keyword evidence="2" id="KW-0378">Hydrolase</keyword>
<gene>
    <name evidence="3" type="ORF">NIASO_06370</name>
</gene>
<dbReference type="EMBL" id="CP007035">
    <property type="protein sequence ID" value="AHF14885.1"/>
    <property type="molecule type" value="Genomic_DNA"/>
</dbReference>
<protein>
    <submittedName>
        <fullName evidence="3">Thioesterase</fullName>
    </submittedName>
</protein>
<sequence length="145" mass="16925">MKQFIKETEIRWSDLDPNGHLRHSVYYDWGAYARVSFLNEQGLSPDRMMELHVGPVIFREECVFKREIRLGDTAAIQLELVSARRDFSRWTVRHFIYKNEAVLAAVLTLDGAWIDTLKRKLTIPPPEAVKVFSEMPLAEGFKWTD</sequence>
<reference evidence="3 4" key="1">
    <citation type="submission" date="2013-12" db="EMBL/GenBank/DDBJ databases">
        <authorList>
            <consortium name="DOE Joint Genome Institute"/>
            <person name="Eisen J."/>
            <person name="Huntemann M."/>
            <person name="Han J."/>
            <person name="Chen A."/>
            <person name="Kyrpides N."/>
            <person name="Mavromatis K."/>
            <person name="Markowitz V."/>
            <person name="Palaniappan K."/>
            <person name="Ivanova N."/>
            <person name="Schaumberg A."/>
            <person name="Pati A."/>
            <person name="Liolios K."/>
            <person name="Nordberg H.P."/>
            <person name="Cantor M.N."/>
            <person name="Hua S.X."/>
            <person name="Woyke T."/>
        </authorList>
    </citation>
    <scope>NUCLEOTIDE SEQUENCE [LARGE SCALE GENOMIC DNA]</scope>
    <source>
        <strain evidence="4">DSM 19437</strain>
    </source>
</reference>
<dbReference type="PANTHER" id="PTHR31793:SF27">
    <property type="entry name" value="NOVEL THIOESTERASE SUPERFAMILY DOMAIN AND SAPOSIN A-TYPE DOMAIN CONTAINING PROTEIN (0610012H03RIK)"/>
    <property type="match status" value="1"/>
</dbReference>
<dbReference type="PANTHER" id="PTHR31793">
    <property type="entry name" value="4-HYDROXYBENZOYL-COA THIOESTERASE FAMILY MEMBER"/>
    <property type="match status" value="1"/>
</dbReference>